<proteinExistence type="predicted"/>
<dbReference type="Proteomes" id="UP001431935">
    <property type="component" value="Chromosome"/>
</dbReference>
<dbReference type="Gene3D" id="3.40.50.150">
    <property type="entry name" value="Vaccinia Virus protein VP39"/>
    <property type="match status" value="1"/>
</dbReference>
<protein>
    <recommendedName>
        <fullName evidence="3">Site-specific DNA-methyltransferase (adenine-specific)</fullName>
    </recommendedName>
</protein>
<gene>
    <name evidence="1" type="ORF">V2E26_01860</name>
</gene>
<reference evidence="1" key="1">
    <citation type="submission" date="2024-01" db="EMBL/GenBank/DDBJ databases">
        <title>Complete genome sequence of Mycoplasma gateae strain 3700.</title>
        <authorList>
            <person name="Spergser J."/>
        </authorList>
    </citation>
    <scope>NUCLEOTIDE SEQUENCE [LARGE SCALE GENOMIC DNA]</scope>
    <source>
        <strain evidence="1">3700</strain>
    </source>
</reference>
<evidence type="ECO:0000313" key="1">
    <source>
        <dbReference type="EMBL" id="WVN21142.1"/>
    </source>
</evidence>
<organism evidence="1 2">
    <name type="scientific">Metamycoplasma gateae</name>
    <dbReference type="NCBI Taxonomy" id="35769"/>
    <lineage>
        <taxon>Bacteria</taxon>
        <taxon>Bacillati</taxon>
        <taxon>Mycoplasmatota</taxon>
        <taxon>Mycoplasmoidales</taxon>
        <taxon>Metamycoplasmataceae</taxon>
        <taxon>Metamycoplasma</taxon>
    </lineage>
</organism>
<evidence type="ECO:0008006" key="3">
    <source>
        <dbReference type="Google" id="ProtNLM"/>
    </source>
</evidence>
<dbReference type="InterPro" id="IPR002052">
    <property type="entry name" value="DNA_methylase_N6_adenine_CS"/>
</dbReference>
<dbReference type="SUPFAM" id="SSF53335">
    <property type="entry name" value="S-adenosyl-L-methionine-dependent methyltransferases"/>
    <property type="match status" value="1"/>
</dbReference>
<dbReference type="PROSITE" id="PS00092">
    <property type="entry name" value="N6_MTASE"/>
    <property type="match status" value="1"/>
</dbReference>
<dbReference type="InterPro" id="IPR029063">
    <property type="entry name" value="SAM-dependent_MTases_sf"/>
</dbReference>
<keyword evidence="2" id="KW-1185">Reference proteome</keyword>
<sequence>MNNEKIKLGQFFTKESLWLKPQIFNFIINSKCDIAYDPFAGQGDLLNVAKDILNFKTIKGLDIDEKLKWEKNDSLLSIPTIKNAIIITNPPYIAKHSASRKNIDLSNYFLKSEYDDIYLIALDRIIKAQQYSVAIIPESFINSNFRNMNLVSSITIIEQNPFTDTEVPICVVCFDGIDKDFSKIKIYKGEKYLDNLQNILNNRKKPKNNIEINFNDKNGWLGLRAIDSSNSINFITFDFKEKFNYDWERKVKISSRNFSLIYVDIPVNKRIKLINKCNEILLNIREKSYDVILTPFKGNNKNGVRRRRLDFKLARWIIEKSIELIDKE</sequence>
<dbReference type="EMBL" id="CP143578">
    <property type="protein sequence ID" value="WVN21142.1"/>
    <property type="molecule type" value="Genomic_DNA"/>
</dbReference>
<evidence type="ECO:0000313" key="2">
    <source>
        <dbReference type="Proteomes" id="UP001431935"/>
    </source>
</evidence>
<dbReference type="RefSeq" id="WP_330463173.1">
    <property type="nucleotide sequence ID" value="NZ_CP143578.1"/>
</dbReference>
<accession>A0ABZ2AK29</accession>
<name>A0ABZ2AK29_9BACT</name>